<gene>
    <name evidence="1" type="ordered locus">PMT_2659</name>
</gene>
<reference evidence="1 2" key="1">
    <citation type="journal article" date="2003" name="Nature">
        <title>Genome divergence in two Prochlorococcus ecotypes reflects oceanic niche differentiation.</title>
        <authorList>
            <person name="Rocap G."/>
            <person name="Larimer F.W."/>
            <person name="Lamerdin J.E."/>
            <person name="Malfatti S."/>
            <person name="Chain P."/>
            <person name="Ahlgren N.A."/>
            <person name="Arellano A."/>
            <person name="Coleman M."/>
            <person name="Hauser L."/>
            <person name="Hess W.R."/>
            <person name="Johnson Z.I."/>
            <person name="Land M.L."/>
            <person name="Lindell D."/>
            <person name="Post A.F."/>
            <person name="Regala W."/>
            <person name="Shah M."/>
            <person name="Shaw S.L."/>
            <person name="Steglich C."/>
            <person name="Sullivan M.B."/>
            <person name="Ting C.S."/>
            <person name="Tolonen A."/>
            <person name="Webb E.A."/>
            <person name="Zinser E.R."/>
            <person name="Chisholm S.W."/>
        </authorList>
    </citation>
    <scope>NUCLEOTIDE SEQUENCE [LARGE SCALE GENOMIC DNA]</scope>
    <source>
        <strain evidence="2">MIT 9313</strain>
    </source>
</reference>
<accession>B9ES44</accession>
<evidence type="ECO:0000313" key="1">
    <source>
        <dbReference type="EMBL" id="CAX32180.1"/>
    </source>
</evidence>
<organism evidence="1 2">
    <name type="scientific">Prochlorococcus marinus (strain MIT 9313)</name>
    <dbReference type="NCBI Taxonomy" id="74547"/>
    <lineage>
        <taxon>Bacteria</taxon>
        <taxon>Bacillati</taxon>
        <taxon>Cyanobacteriota</taxon>
        <taxon>Cyanophyceae</taxon>
        <taxon>Synechococcales</taxon>
        <taxon>Prochlorococcaceae</taxon>
        <taxon>Prochlorococcus</taxon>
    </lineage>
</organism>
<dbReference type="Proteomes" id="UP000001423">
    <property type="component" value="Chromosome"/>
</dbReference>
<dbReference type="HOGENOM" id="CLU_2303471_0_0_3"/>
<protein>
    <submittedName>
        <fullName evidence="1">Uncharacterized protein</fullName>
    </submittedName>
</protein>
<name>B9ES44_PROMM</name>
<dbReference type="EMBL" id="BX548175">
    <property type="protein sequence ID" value="CAX32180.1"/>
    <property type="molecule type" value="Genomic_DNA"/>
</dbReference>
<evidence type="ECO:0000313" key="2">
    <source>
        <dbReference type="Proteomes" id="UP000001423"/>
    </source>
</evidence>
<keyword evidence="2" id="KW-1185">Reference proteome</keyword>
<dbReference type="AlphaFoldDB" id="B9ES44"/>
<sequence length="100" mass="10955">MIFASQKGALASLAGLGKGNEQDLLIKQTTEKPPFPQSINGLAAHREDRGVDCLIWRAGVLNTWSSPNCASPHAEASWPWCKPIGCKRNWSKHTLAFPSR</sequence>
<proteinExistence type="predicted"/>
<dbReference type="KEGG" id="pmt:PMT_2659"/>